<dbReference type="GO" id="GO:0003677">
    <property type="term" value="F:DNA binding"/>
    <property type="evidence" value="ECO:0007669"/>
    <property type="project" value="InterPro"/>
</dbReference>
<dbReference type="SUPFAM" id="SSF52540">
    <property type="entry name" value="P-loop containing nucleoside triphosphate hydrolases"/>
    <property type="match status" value="1"/>
</dbReference>
<dbReference type="CDD" id="cd17926">
    <property type="entry name" value="DEXHc_RE"/>
    <property type="match status" value="1"/>
</dbReference>
<sequence>MKLIIDSSLKLLDAPKDVTDWFIEQLTFTNPKFEEAMKYGRYTNNIRQYIKLYRRLPNGLVLPRGFLQIIEDSMIGQGLNISIQDNRILTPPISISSNIKLRPYQREAKFNLLSHPNGMLVAPAGSGKTIMGLDIFASVRQSMLWLTHTNRLFNQIIERILEVFPDIDKEKIGLIGAGKFSIGDRITIGMVPTLVRREADLPSIGREFGLVILDECHHLAASTFLKVLRHFSSYYIYGLTATIRRKDHLENIVAATIGSVNSVVKRTDVTKAKSIITPELIVREIPSPQAYEGNDFHYVIGELVIPNRARLSII</sequence>
<evidence type="ECO:0000256" key="3">
    <source>
        <dbReference type="ARBA" id="ARBA00022806"/>
    </source>
</evidence>
<keyword evidence="2" id="KW-0378">Hydrolase</keyword>
<dbReference type="InterPro" id="IPR006935">
    <property type="entry name" value="Helicase/UvrB_N"/>
</dbReference>
<protein>
    <recommendedName>
        <fullName evidence="5">Helicase ATP-binding domain-containing protein</fullName>
    </recommendedName>
</protein>
<dbReference type="EMBL" id="LAZR01016858">
    <property type="protein sequence ID" value="KKM02713.1"/>
    <property type="molecule type" value="Genomic_DNA"/>
</dbReference>
<feature type="non-terminal residue" evidence="6">
    <location>
        <position position="314"/>
    </location>
</feature>
<dbReference type="GO" id="GO:0016787">
    <property type="term" value="F:hydrolase activity"/>
    <property type="evidence" value="ECO:0007669"/>
    <property type="project" value="UniProtKB-KW"/>
</dbReference>
<evidence type="ECO:0000313" key="6">
    <source>
        <dbReference type="EMBL" id="KKM02713.1"/>
    </source>
</evidence>
<name>A0A0F9JUS7_9ZZZZ</name>
<evidence type="ECO:0000259" key="5">
    <source>
        <dbReference type="PROSITE" id="PS51192"/>
    </source>
</evidence>
<dbReference type="PANTHER" id="PTHR11274:SF0">
    <property type="entry name" value="GENERAL TRANSCRIPTION AND DNA REPAIR FACTOR IIH HELICASE SUBUNIT XPB"/>
    <property type="match status" value="1"/>
</dbReference>
<evidence type="ECO:0000256" key="4">
    <source>
        <dbReference type="ARBA" id="ARBA00022840"/>
    </source>
</evidence>
<keyword evidence="4" id="KW-0067">ATP-binding</keyword>
<dbReference type="Gene3D" id="3.40.50.300">
    <property type="entry name" value="P-loop containing nucleotide triphosphate hydrolases"/>
    <property type="match status" value="1"/>
</dbReference>
<dbReference type="SMART" id="SM00487">
    <property type="entry name" value="DEXDc"/>
    <property type="match status" value="1"/>
</dbReference>
<reference evidence="6" key="1">
    <citation type="journal article" date="2015" name="Nature">
        <title>Complex archaea that bridge the gap between prokaryotes and eukaryotes.</title>
        <authorList>
            <person name="Spang A."/>
            <person name="Saw J.H."/>
            <person name="Jorgensen S.L."/>
            <person name="Zaremba-Niedzwiedzka K."/>
            <person name="Martijn J."/>
            <person name="Lind A.E."/>
            <person name="van Eijk R."/>
            <person name="Schleper C."/>
            <person name="Guy L."/>
            <person name="Ettema T.J."/>
        </authorList>
    </citation>
    <scope>NUCLEOTIDE SEQUENCE</scope>
</reference>
<dbReference type="InterPro" id="IPR050615">
    <property type="entry name" value="ATP-dep_DNA_Helicase"/>
</dbReference>
<organism evidence="6">
    <name type="scientific">marine sediment metagenome</name>
    <dbReference type="NCBI Taxonomy" id="412755"/>
    <lineage>
        <taxon>unclassified sequences</taxon>
        <taxon>metagenomes</taxon>
        <taxon>ecological metagenomes</taxon>
    </lineage>
</organism>
<keyword evidence="3" id="KW-0347">Helicase</keyword>
<dbReference type="Pfam" id="PF04851">
    <property type="entry name" value="ResIII"/>
    <property type="match status" value="1"/>
</dbReference>
<proteinExistence type="predicted"/>
<evidence type="ECO:0000256" key="2">
    <source>
        <dbReference type="ARBA" id="ARBA00022801"/>
    </source>
</evidence>
<dbReference type="InterPro" id="IPR027417">
    <property type="entry name" value="P-loop_NTPase"/>
</dbReference>
<keyword evidence="1" id="KW-0547">Nucleotide-binding</keyword>
<feature type="domain" description="Helicase ATP-binding" evidence="5">
    <location>
        <begin position="109"/>
        <end position="261"/>
    </location>
</feature>
<dbReference type="PROSITE" id="PS51192">
    <property type="entry name" value="HELICASE_ATP_BIND_1"/>
    <property type="match status" value="1"/>
</dbReference>
<gene>
    <name evidence="6" type="ORF">LCGC14_1781630</name>
</gene>
<comment type="caution">
    <text evidence="6">The sequence shown here is derived from an EMBL/GenBank/DDBJ whole genome shotgun (WGS) entry which is preliminary data.</text>
</comment>
<accession>A0A0F9JUS7</accession>
<dbReference type="InterPro" id="IPR014001">
    <property type="entry name" value="Helicase_ATP-bd"/>
</dbReference>
<dbReference type="GO" id="GO:0005524">
    <property type="term" value="F:ATP binding"/>
    <property type="evidence" value="ECO:0007669"/>
    <property type="project" value="UniProtKB-KW"/>
</dbReference>
<dbReference type="GO" id="GO:0004386">
    <property type="term" value="F:helicase activity"/>
    <property type="evidence" value="ECO:0007669"/>
    <property type="project" value="UniProtKB-KW"/>
</dbReference>
<evidence type="ECO:0000256" key="1">
    <source>
        <dbReference type="ARBA" id="ARBA00022741"/>
    </source>
</evidence>
<dbReference type="PANTHER" id="PTHR11274">
    <property type="entry name" value="RAD25/XP-B DNA REPAIR HELICASE"/>
    <property type="match status" value="1"/>
</dbReference>
<dbReference type="AlphaFoldDB" id="A0A0F9JUS7"/>